<dbReference type="PANTHER" id="PTHR48081">
    <property type="entry name" value="AB HYDROLASE SUPERFAMILY PROTEIN C4A8.06C"/>
    <property type="match status" value="1"/>
</dbReference>
<dbReference type="EMBL" id="CP165734">
    <property type="protein sequence ID" value="XDV58357.1"/>
    <property type="molecule type" value="Genomic_DNA"/>
</dbReference>
<dbReference type="InterPro" id="IPR050300">
    <property type="entry name" value="GDXG_lipolytic_enzyme"/>
</dbReference>
<dbReference type="AlphaFoldDB" id="A0AB39XPU6"/>
<reference evidence="4" key="1">
    <citation type="submission" date="2024-08" db="EMBL/GenBank/DDBJ databases">
        <authorList>
            <person name="Chaddad Z."/>
            <person name="Lamrabet M."/>
            <person name="Bouhnik O."/>
            <person name="Alami S."/>
            <person name="Wipf D."/>
            <person name="Courty P.E."/>
            <person name="Missbah El Idrissi M."/>
        </authorList>
    </citation>
    <scope>NUCLEOTIDE SEQUENCE</scope>
    <source>
        <strain evidence="4">LLZ17</strain>
    </source>
</reference>
<keyword evidence="1" id="KW-0378">Hydrolase</keyword>
<dbReference type="GO" id="GO:0016787">
    <property type="term" value="F:hydrolase activity"/>
    <property type="evidence" value="ECO:0007669"/>
    <property type="project" value="UniProtKB-KW"/>
</dbReference>
<evidence type="ECO:0000259" key="3">
    <source>
        <dbReference type="Pfam" id="PF20434"/>
    </source>
</evidence>
<evidence type="ECO:0000256" key="1">
    <source>
        <dbReference type="ARBA" id="ARBA00022801"/>
    </source>
</evidence>
<organism evidence="4">
    <name type="scientific">Bradyrhizobium sp. LLZ17</name>
    <dbReference type="NCBI Taxonomy" id="3239388"/>
    <lineage>
        <taxon>Bacteria</taxon>
        <taxon>Pseudomonadati</taxon>
        <taxon>Pseudomonadota</taxon>
        <taxon>Alphaproteobacteria</taxon>
        <taxon>Hyphomicrobiales</taxon>
        <taxon>Nitrobacteraceae</taxon>
        <taxon>Bradyrhizobium</taxon>
    </lineage>
</organism>
<protein>
    <submittedName>
        <fullName evidence="4">Prolyl oligopeptidase family serine peptidase</fullName>
    </submittedName>
</protein>
<proteinExistence type="predicted"/>
<evidence type="ECO:0000313" key="4">
    <source>
        <dbReference type="EMBL" id="XDV58357.1"/>
    </source>
</evidence>
<gene>
    <name evidence="4" type="ORF">AB8Z38_02105</name>
</gene>
<sequence>MDVRLGLFVATILVSVFSVSLAFGGETSPDSAGYQYSQPIEPTFSDLPYATQSPSQKLDLYLPVVKNGPAPLVIWIHGGGFRVGDKHSMPRHNFGPAPKPKGPDGPYQIQVPDVAALTREGYAVVSLNYRLLRRPGDRFVDFARPAVQDGKAAVRFLRANAALYGLDPGKFAVWGNSAGGFIAAMLAATGDDPTIFDDPALGSPDVSGAVQAAVIWYGAIEVDDLSIARYISAAKTIPPILIGNGDADTSVPVVEAIRLNDELLKKGAKSTLTILSGAGHEDPAFMATQMLPTFKFLDAAFGR</sequence>
<evidence type="ECO:0000256" key="2">
    <source>
        <dbReference type="SAM" id="MobiDB-lite"/>
    </source>
</evidence>
<feature type="domain" description="BD-FAE-like" evidence="3">
    <location>
        <begin position="114"/>
        <end position="226"/>
    </location>
</feature>
<feature type="region of interest" description="Disordered" evidence="2">
    <location>
        <begin position="87"/>
        <end position="106"/>
    </location>
</feature>
<dbReference type="RefSeq" id="WP_369722877.1">
    <property type="nucleotide sequence ID" value="NZ_CP165734.1"/>
</dbReference>
<dbReference type="Pfam" id="PF20434">
    <property type="entry name" value="BD-FAE"/>
    <property type="match status" value="2"/>
</dbReference>
<dbReference type="Gene3D" id="3.40.50.1820">
    <property type="entry name" value="alpha/beta hydrolase"/>
    <property type="match status" value="1"/>
</dbReference>
<accession>A0AB39XPU6</accession>
<dbReference type="SUPFAM" id="SSF53474">
    <property type="entry name" value="alpha/beta-Hydrolases"/>
    <property type="match status" value="1"/>
</dbReference>
<dbReference type="InterPro" id="IPR029058">
    <property type="entry name" value="AB_hydrolase_fold"/>
</dbReference>
<dbReference type="PANTHER" id="PTHR48081:SF13">
    <property type="entry name" value="ALPHA_BETA HYDROLASE"/>
    <property type="match status" value="1"/>
</dbReference>
<name>A0AB39XPU6_9BRAD</name>
<dbReference type="InterPro" id="IPR049492">
    <property type="entry name" value="BD-FAE-like_dom"/>
</dbReference>
<feature type="domain" description="BD-FAE-like" evidence="3">
    <location>
        <begin position="58"/>
        <end position="90"/>
    </location>
</feature>